<evidence type="ECO:0000313" key="4">
    <source>
        <dbReference type="Proteomes" id="UP000779233"/>
    </source>
</evidence>
<dbReference type="PANTHER" id="PTHR45912">
    <property type="entry name" value="CILIA- AND FLAGELLA-ASSOCIATED PROTEIN 47"/>
    <property type="match status" value="1"/>
</dbReference>
<feature type="compositionally biased region" description="Low complexity" evidence="1">
    <location>
        <begin position="3997"/>
        <end position="4013"/>
    </location>
</feature>
<feature type="region of interest" description="Disordered" evidence="1">
    <location>
        <begin position="2260"/>
        <end position="2390"/>
    </location>
</feature>
<feature type="compositionally biased region" description="Polar residues" evidence="1">
    <location>
        <begin position="726"/>
        <end position="736"/>
    </location>
</feature>
<accession>A0A8S4HD40</accession>
<feature type="region of interest" description="Disordered" evidence="1">
    <location>
        <begin position="1435"/>
        <end position="1510"/>
    </location>
</feature>
<dbReference type="Gene3D" id="2.60.40.10">
    <property type="entry name" value="Immunoglobulins"/>
    <property type="match status" value="1"/>
</dbReference>
<feature type="region of interest" description="Disordered" evidence="1">
    <location>
        <begin position="3790"/>
        <end position="3813"/>
    </location>
</feature>
<feature type="compositionally biased region" description="Low complexity" evidence="1">
    <location>
        <begin position="1703"/>
        <end position="1727"/>
    </location>
</feature>
<feature type="region of interest" description="Disordered" evidence="1">
    <location>
        <begin position="3452"/>
        <end position="3512"/>
    </location>
</feature>
<proteinExistence type="predicted"/>
<feature type="region of interest" description="Disordered" evidence="1">
    <location>
        <begin position="4123"/>
        <end position="4158"/>
    </location>
</feature>
<feature type="region of interest" description="Disordered" evidence="1">
    <location>
        <begin position="479"/>
        <end position="508"/>
    </location>
</feature>
<organism evidence="3 4">
    <name type="scientific">Plasmodium vivax</name>
    <name type="common">malaria parasite P. vivax</name>
    <dbReference type="NCBI Taxonomy" id="5855"/>
    <lineage>
        <taxon>Eukaryota</taxon>
        <taxon>Sar</taxon>
        <taxon>Alveolata</taxon>
        <taxon>Apicomplexa</taxon>
        <taxon>Aconoidasida</taxon>
        <taxon>Haemosporida</taxon>
        <taxon>Plasmodiidae</taxon>
        <taxon>Plasmodium</taxon>
        <taxon>Plasmodium (Plasmodium)</taxon>
    </lineage>
</organism>
<evidence type="ECO:0000256" key="1">
    <source>
        <dbReference type="SAM" id="MobiDB-lite"/>
    </source>
</evidence>
<feature type="compositionally biased region" description="Gly residues" evidence="1">
    <location>
        <begin position="3790"/>
        <end position="3800"/>
    </location>
</feature>
<keyword evidence="2" id="KW-0812">Transmembrane</keyword>
<feature type="region of interest" description="Disordered" evidence="1">
    <location>
        <begin position="643"/>
        <end position="662"/>
    </location>
</feature>
<feature type="compositionally biased region" description="Polar residues" evidence="1">
    <location>
        <begin position="2351"/>
        <end position="2360"/>
    </location>
</feature>
<feature type="region of interest" description="Disordered" evidence="1">
    <location>
        <begin position="723"/>
        <end position="745"/>
    </location>
</feature>
<evidence type="ECO:0000313" key="3">
    <source>
        <dbReference type="EMBL" id="CAG9479947.1"/>
    </source>
</evidence>
<feature type="region of interest" description="Disordered" evidence="1">
    <location>
        <begin position="1697"/>
        <end position="1727"/>
    </location>
</feature>
<feature type="compositionally biased region" description="Basic and acidic residues" evidence="1">
    <location>
        <begin position="3918"/>
        <end position="3937"/>
    </location>
</feature>
<dbReference type="Proteomes" id="UP000779233">
    <property type="component" value="Unassembled WGS sequence"/>
</dbReference>
<feature type="transmembrane region" description="Helical" evidence="2">
    <location>
        <begin position="2421"/>
        <end position="2438"/>
    </location>
</feature>
<feature type="region of interest" description="Disordered" evidence="1">
    <location>
        <begin position="3968"/>
        <end position="4028"/>
    </location>
</feature>
<dbReference type="VEuPathDB" id="PlasmoDB:PVPAM_050035000"/>
<feature type="compositionally biased region" description="Polar residues" evidence="1">
    <location>
        <begin position="2367"/>
        <end position="2381"/>
    </location>
</feature>
<keyword evidence="2" id="KW-0472">Membrane</keyword>
<gene>
    <name evidence="3" type="ORF">PVW1_050032600</name>
</gene>
<sequence>MPGETQNTFDLVDVEPKFLEFHYEGADSVEAFLENKKKVIKRKGLKIKNICTKTQNIKICECDSKCLKIKGLKKKKLAPGTSEQILVEFSFADVNFKESKRGKQEDILEVVNNVEATSYVTIQSEYTTLSIPIYIKKSIPVFAYDDVINFGVCNANRTYHFALRVKNVGTRRGAFTLSLGDSPGGNADECEDGKPAESAQSGENSVKQHRRNCHSEDMLIRLDQSSLELDVGETKTINITVSSKVEGKMHREYIVVSNQHSYFVEKQRNINVLAIFTNSHTSFLFENEKTNLLNLHCLYYGSRKKYQGKIKNENNYGIFCTPRVDAVHVFYSKEELQTFAAARGLDLGRICRDVFLEEEERLSEGEKKEREKLFAITKKRLKGEEHIGVTFCRGEGYPVERLSYQEVTFEIQSKSDAGLLHRLSRDTAYLLNFPVVVELSLRVGRSRREASQVGITTKQAHRSTSQVCSSAKQEHRSTSQVCSSAKLPHSSSKLPPLSTKLPHSSTEVGDSHPCDEEVKLWAAFCLTFPCVLPSTYLLSYGSIAPNEGKTVILELTNRNKFLKVSYTLSKIPYLTLSKKEGVIPPQGKALLSLKLQCDSLKMVEEYMYIYFCNNLFFFVLLVRGNITSANALRKGTSSILLDPKGDSLKRNTPPQGDSKQDRDQVYEQILHNLELEKVSRNYYQLDGKLDKYKYNERFINFLKKNKKKYNDVLKLMYEERKKSESVRSGTQSQGSPDKSGKIIKGGTDKLSKIMTDKFIYVNDPPVDRISNTCIEKGVYERERKKYIQMKTTNWGVKNGEPSQGGEEQPYLLQFDMLDEEELKRVQFVRVIQYGNIFLGKEYTRKFAVFNRNKHCSVRVALTHSENVTTEGDNPLVIHRDSHKMGIIKLNVKRFSTAEEPHHDAVSDGDFRSQTEVSTPLFEAVNLPTGGGTSTPEGNTPTALCADPCNDFFLLKTFQEKISLTVNDSHEREVTLGATLVFLNILVHPHTLHFRFHDEDVGMFCERHLVLYNPFNVPLRVGMACNRACVQLDAEISVPPNSHKIVPVKFVATESATSVAEAIRLYLDGSRLYRSLTCKWIANKCSYRVTPAELNFENVLLNKTYVKEFFLINTGDSPVVFRCSYKPDCVNLLSKHNYVKKNEKVKISVLLNLKECKKMKDKVVLAVRGAPQLLLPLSAKGTPSNVLISGGLRIRQRRGELKCYEMKIANRGPCEEAILLDTSPVGFLNIQMGHNNERTFSESTGKESKDASKRENVLTVERTFNQEYDDLLTDECAKYQYNNFLRLHNLVSSCYQNKGQILFNEKRERKNIYRVVVPSKCFLPLYIQCYSSRALTKEITLHSLLHCNRAAYECKEESITVDIEEGHLDVSPPFLLFTDLLPQKADEAYITYFSRERRKRLTIRNVLSQPVQWAVRLDEEKRRELYTVRGAHRGGEQIAERRGEAGKSRRVGSDIKGSAIGGSAKRGEAPETCVTQGSAIGGSAKRGGATKSPESDEPAEERQYQVHPSRERGILQPNEETTVEIKLSGFKQCGRYVDVLDISSSPVGPPHGIDSEEAQEQREAAEGETHFALYMLIRCDVPKLQFDVTYINITHNKLNECISFSFGIYSHGYHYVRVDSHLKNPHAECFSISLHFIDGNEINERVKKLRVQLKCKASRWLTFKSSIVLSVMDHHQYALPLFVSIDEGVDFLLGKASGEGSGETSGEISGETSGVTSGETSGEISGETTKGATLERSLHQHLNTADLPFDKQNELLSFFCKNVEESKGGSTNGDIYKGLKIGKIKNVYYHEEEGVYPLSEIVGDYLFVFFQKMLLGKSSFPQVIESTNDLFLFFVDLLFDLFSATYPNRNLQNAIAEVKRHRAVVVKDMERQDLLDERLAKHVKALWKCLQEVGTGRLRLAVHHPATLYATSSPRYVSCHFITPLLFTPLQECLPVDHLLYENLLPADLYLPHILANVPDHFHVEEKDEEDYGDSAGHLSMRDVESFLLNGNKKVFYFERIFKTHVRLFSYSWVTIFLEILNRKFFGRINISSLVTLRGIKLYSIENKLNENIKMCKISYLVILDTQDREVNKHVSFLSEKKGRSRRKDVTTLTNLQVVSGGTATLRTGGQSINTRNGNPTDGDKGTPQRREKYSPNYVKKRTAKDKPCCAINYFNFYENNFIDLKKIANKISGFCSPGGEEAAQGEAGAPIAQRTPSRPFKKEPTKETAKQTAPNAPNGIVHFQSAECILFEWLYFHYNNVHYAKVEDKRYVFREARGGGDEELSHTNGAMKGGEPEGARRRGSPSGSTNCAPSGNPRFAPSGNPSFTPSGNPRFAPSGNPSFTPSGNPSFTTSGNPSFTPSGNPRFAPSGNPSFTTSGNPRFAPSGNPSFTTSGNPSFTPSPVGKNPKMSRINFQVEIKRKKKEAEKKKKVKGIDELKDLVMVLYTIISHIPYYLFFKNKIKVKCKSKRDYNTNVEILLIMLSEMKLSSLISRGVLAQFNHLHIYLFLASLYFILPSYLPGYYLILDDFPAYEVDLGLITDEVVNGRKKWKQQPGLRQPPTKGKQQTGLKQPPGKSPLPPQSKANPHTDGGGEKTGCGDGHSLANERIITVYNLNSHKCKYEVFLIGCHKYQLDRNHLCIDPLKAEQIKLKIDRGYDEQALSYSYHTSIKLSSFKKKRDKGDMCDGEEPHLEDSCSVSSCSSEECQCPSDGADKVDAGTSGEGRPTPGEDYSILVLRAEGNHLQDEQHSEKYICIKLVERDEKGKIELTSPGASIRGKQNEGKNVKANLHNGVPRSEVNKMRTANSSQLNIMLNDSEVKCFNLRGKVYERKCLEFNLCNNTGKEVEVRSYLYHVYGKDLKEEKRRGNLEADVVSSWGNSQCAVCSLVSANLRRHLSGTPTHFSCFHLSGAPPHFCCLQNERKKIQVQFCPFAEGSYSCFLLLNVNDKKSNYVVSACKVNCFFNVKNVKEEEVIKMRSQTFSFSYQLEVCPLNREFLHCVKFILCNLNHLEESHFLAYVRGYLKGIQHGGDNFYILCDNEDKVTIERGVATFGVLDAEKYVEKAAHSEGANVEKLHQMVKRDVNYMCLLQIAEQTSGVFEYNCALVRQRGAPRGRNHLSYEELRNLHIKEQQEWFDPFYKVYKIVANVNDAGNTQSLSITFKTSAFLMAKKTIPLYNYTNGVVTYRRVLSDVIDENNNVVDYQIFSCPEYVEIGKDVEFAQYEVSCYSIIGLTCSCCITLYNVNDEEDRIKINVQANVMKPYPKDTIHLKLLNRMKKTAQVEIYNELNSHCEFKVFSDLPILFGGKKIKMLPKERKAYTFFVTSAHIGEYMGCIIFKFHKLLRSGGAEEKTRDASFPFANYFFWYKLNITVELNKPLKILFLETNVGEEVTKEIVLKNNGTQDEDYFLLAYMNEYIERTQVQVPRNDIYVYSIRYAPKMPNCFEGASSGGAPLGENHPTVRGDLQNVYFPQNGDSEWCGPREEAPREETPREEALRGKPSTDYPNEEAPSRTPSAEVPPNHGAAPKRKPFPPNEKKIFEELISYCKKYIQVDIPYRPQNIGFFFIYNKNEGINYYILMLLSRLRSELEVGRFSTCLSKSCLLHLHFHFNDEDKRYVHLLQEKGDPRAGNYHYEIGEGVKHPQGGGNALKGENFQQGTPHTGRAYQTYDDEWGEEIHRGDAKNGKDAPICKDNPCSGSGSDQEKHELKCIYLSNRKNFFTVNHEDVGRIVLKYRPTVGTSQECYAIVRSNLHGDFLYRISGTYTVKRRIKEKLVFYNSCCLYSFNVNLFNPFDCKVRVKCRFKGGGPSQACSGRGGVGGAEEGAEEGTDERDTERNCLTSMQTERVLLNNERNYLKMMNKENFKIKMRRHFTIMMTYFCKEVYSRRAVLVVMKPLRRGDATREDVPPMITYEYDFVFNNLLRSGRLPGALRCVPIAGEGKRAGEKGNRGEERSQKGEDPGVSTSCNFHSGVDALRIGSRVGGDFTRRSEGVEAENNLPEVADGEDNPPEVSDGEAHPSEQSPSSHTSRSPSAASERSHFTLNASELGTTDVLEGELKSEDADAAEFEKHPPGDKALWRPNDYNVEEDVRRERVLPCAAGGAAGRAAISATDSNEVVHYDGKVFIESMCKAKTCVEVHIDKAKRRAGATPPQGGGQLEGEKQEGKQQAGKQQAGQNSALHRNVQRGKYNYKIFLQNVKNVRKGGGSGGGGEGGGECGRETPGMDVKTNALLFDVSEELLNDYLYVHLVEDTAARLVLSLELLALLPFHCTFEVLVSRTGEANEADEAGEANEADEANEVVGESSKGEPPRRRATLERNRINVEAFNCMNVSRQYLNITVDENLCAEAKLNIFYNHTSDAYFDAYVVRHNQLNSSSHLKDEIVNFDVKPKCGILKHGSYNKFFITRANRNGVVSFNNSFLFLIKTERNLFSYIVFSHYRPAPSDALATKEHNKIKEILNENKKRFSVLFSSFKQEKKESSIFNQKNQIIIEDISKSTNEIRNG</sequence>
<comment type="caution">
    <text evidence="3">The sequence shown here is derived from an EMBL/GenBank/DDBJ whole genome shotgun (WGS) entry which is preliminary data.</text>
</comment>
<dbReference type="GO" id="GO:0060271">
    <property type="term" value="P:cilium assembly"/>
    <property type="evidence" value="ECO:0007669"/>
    <property type="project" value="TreeGrafter"/>
</dbReference>
<feature type="compositionally biased region" description="Low complexity" evidence="1">
    <location>
        <begin position="4143"/>
        <end position="4153"/>
    </location>
</feature>
<feature type="compositionally biased region" description="Acidic residues" evidence="1">
    <location>
        <begin position="4260"/>
        <end position="4275"/>
    </location>
</feature>
<keyword evidence="2" id="KW-1133">Transmembrane helix</keyword>
<feature type="compositionally biased region" description="Basic and acidic residues" evidence="1">
    <location>
        <begin position="4282"/>
        <end position="4291"/>
    </location>
</feature>
<dbReference type="EMBL" id="CAJZCX010000010">
    <property type="protein sequence ID" value="CAG9479947.1"/>
    <property type="molecule type" value="Genomic_DNA"/>
</dbReference>
<feature type="region of interest" description="Disordered" evidence="1">
    <location>
        <begin position="184"/>
        <end position="208"/>
    </location>
</feature>
<feature type="compositionally biased region" description="Basic and acidic residues" evidence="1">
    <location>
        <begin position="3459"/>
        <end position="3476"/>
    </location>
</feature>
<feature type="compositionally biased region" description="Basic and acidic residues" evidence="1">
    <location>
        <begin position="2200"/>
        <end position="2209"/>
    </location>
</feature>
<protein>
    <submittedName>
        <fullName evidence="3">(malaria parasite P. vivax) hypothetical protein</fullName>
    </submittedName>
</protein>
<feature type="compositionally biased region" description="Polar residues" evidence="1">
    <location>
        <begin position="2319"/>
        <end position="2343"/>
    </location>
</feature>
<feature type="compositionally biased region" description="Polar residues" evidence="1">
    <location>
        <begin position="2103"/>
        <end position="2119"/>
    </location>
</feature>
<feature type="region of interest" description="Disordered" evidence="1">
    <location>
        <begin position="2103"/>
        <end position="2135"/>
    </location>
</feature>
<reference evidence="3" key="1">
    <citation type="submission" date="2021-09" db="EMBL/GenBank/DDBJ databases">
        <authorList>
            <consortium name="Pathogen Informatics"/>
        </authorList>
    </citation>
    <scope>NUCLEOTIDE SEQUENCE</scope>
    <source>
        <strain evidence="3">PvW1</strain>
    </source>
</reference>
<dbReference type="PANTHER" id="PTHR45912:SF3">
    <property type="entry name" value="CILIA- AND FLAGELLA-ASSOCIATED PROTEIN 47"/>
    <property type="match status" value="1"/>
</dbReference>
<feature type="region of interest" description="Disordered" evidence="1">
    <location>
        <begin position="2530"/>
        <end position="2578"/>
    </location>
</feature>
<feature type="region of interest" description="Disordered" evidence="1">
    <location>
        <begin position="4260"/>
        <end position="4291"/>
    </location>
</feature>
<feature type="region of interest" description="Disordered" evidence="1">
    <location>
        <begin position="3918"/>
        <end position="3945"/>
    </location>
</feature>
<feature type="compositionally biased region" description="Basic and acidic residues" evidence="1">
    <location>
        <begin position="1499"/>
        <end position="1510"/>
    </location>
</feature>
<name>A0A8S4HD40_PLAVI</name>
<feature type="compositionally biased region" description="Basic and acidic residues" evidence="1">
    <location>
        <begin position="1435"/>
        <end position="1452"/>
    </location>
</feature>
<dbReference type="InterPro" id="IPR013783">
    <property type="entry name" value="Ig-like_fold"/>
</dbReference>
<feature type="region of interest" description="Disordered" evidence="1">
    <location>
        <begin position="2180"/>
        <end position="2216"/>
    </location>
</feature>
<feature type="compositionally biased region" description="Basic and acidic residues" evidence="1">
    <location>
        <begin position="2121"/>
        <end position="2133"/>
    </location>
</feature>
<dbReference type="GO" id="GO:0005929">
    <property type="term" value="C:cilium"/>
    <property type="evidence" value="ECO:0007669"/>
    <property type="project" value="TreeGrafter"/>
</dbReference>
<evidence type="ECO:0000256" key="2">
    <source>
        <dbReference type="SAM" id="Phobius"/>
    </source>
</evidence>
<feature type="transmembrane region" description="Helical" evidence="2">
    <location>
        <begin position="2483"/>
        <end position="2506"/>
    </location>
</feature>
<feature type="compositionally biased region" description="Low complexity" evidence="1">
    <location>
        <begin position="483"/>
        <end position="506"/>
    </location>
</feature>
<feature type="compositionally biased region" description="Low complexity" evidence="1">
    <location>
        <begin position="2180"/>
        <end position="2189"/>
    </location>
</feature>